<proteinExistence type="predicted"/>
<evidence type="ECO:0000313" key="1">
    <source>
        <dbReference type="EMBL" id="PSL44972.1"/>
    </source>
</evidence>
<dbReference type="RefSeq" id="WP_245898900.1">
    <property type="nucleotide sequence ID" value="NZ_PYAW01000005.1"/>
</dbReference>
<protein>
    <recommendedName>
        <fullName evidence="3">Beta-lactamase superfamily II metal-dependent hydrolase</fullName>
    </recommendedName>
</protein>
<evidence type="ECO:0008006" key="3">
    <source>
        <dbReference type="Google" id="ProtNLM"/>
    </source>
</evidence>
<dbReference type="Gene3D" id="3.60.15.10">
    <property type="entry name" value="Ribonuclease Z/Hydroxyacylglutathione hydrolase-like"/>
    <property type="match status" value="1"/>
</dbReference>
<sequence>MNFLCENLNQAETLLKKIDKNGIPRSEPFAGRTYRHAPIQVVGPSKLYYQRLLSNFRDINLLFEKGLDISNDLQTNIFEALGDLNGISSAELLNSENDNSSENNSSVVILFTPKDQGKYLFTSDAGPESLDKIIKNYDVKDIHWLCVPHHGSRKSLTTKIIQYLNPKIAFISADGSKNFPHKCVIAELRKIGCKPYSTHHSGNLLYRHEMPSRSGYTYF</sequence>
<keyword evidence="2" id="KW-1185">Reference proteome</keyword>
<reference evidence="1 2" key="1">
    <citation type="submission" date="2018-03" db="EMBL/GenBank/DDBJ databases">
        <title>Genomic Encyclopedia of Archaeal and Bacterial Type Strains, Phase II (KMG-II): from individual species to whole genera.</title>
        <authorList>
            <person name="Goeker M."/>
        </authorList>
    </citation>
    <scope>NUCLEOTIDE SEQUENCE [LARGE SCALE GENOMIC DNA]</scope>
    <source>
        <strain evidence="1 2">DSM 24859</strain>
    </source>
</reference>
<dbReference type="EMBL" id="PYAW01000005">
    <property type="protein sequence ID" value="PSL44972.1"/>
    <property type="molecule type" value="Genomic_DNA"/>
</dbReference>
<dbReference type="PANTHER" id="PTHR30619">
    <property type="entry name" value="DNA INTERNALIZATION/COMPETENCE PROTEIN COMEC/REC2"/>
    <property type="match status" value="1"/>
</dbReference>
<name>A0A2P8HFF6_CHINA</name>
<accession>A0A2P8HFF6</accession>
<gene>
    <name evidence="1" type="ORF">CLV51_105347</name>
</gene>
<dbReference type="PANTHER" id="PTHR30619:SF1">
    <property type="entry name" value="RECOMBINATION PROTEIN 2"/>
    <property type="match status" value="1"/>
</dbReference>
<dbReference type="SUPFAM" id="SSF56281">
    <property type="entry name" value="Metallo-hydrolase/oxidoreductase"/>
    <property type="match status" value="1"/>
</dbReference>
<dbReference type="AlphaFoldDB" id="A0A2P8HFF6"/>
<dbReference type="InterPro" id="IPR036866">
    <property type="entry name" value="RibonucZ/Hydroxyglut_hydro"/>
</dbReference>
<dbReference type="InterPro" id="IPR052159">
    <property type="entry name" value="Competence_DNA_uptake"/>
</dbReference>
<organism evidence="1 2">
    <name type="scientific">Chitinophaga niastensis</name>
    <dbReference type="NCBI Taxonomy" id="536980"/>
    <lineage>
        <taxon>Bacteria</taxon>
        <taxon>Pseudomonadati</taxon>
        <taxon>Bacteroidota</taxon>
        <taxon>Chitinophagia</taxon>
        <taxon>Chitinophagales</taxon>
        <taxon>Chitinophagaceae</taxon>
        <taxon>Chitinophaga</taxon>
    </lineage>
</organism>
<dbReference type="Proteomes" id="UP000240971">
    <property type="component" value="Unassembled WGS sequence"/>
</dbReference>
<comment type="caution">
    <text evidence="1">The sequence shown here is derived from an EMBL/GenBank/DDBJ whole genome shotgun (WGS) entry which is preliminary data.</text>
</comment>
<evidence type="ECO:0000313" key="2">
    <source>
        <dbReference type="Proteomes" id="UP000240971"/>
    </source>
</evidence>